<evidence type="ECO:0000256" key="4">
    <source>
        <dbReference type="ARBA" id="ARBA00022679"/>
    </source>
</evidence>
<dbReference type="GO" id="GO:0006513">
    <property type="term" value="P:protein monoubiquitination"/>
    <property type="evidence" value="ECO:0007669"/>
    <property type="project" value="TreeGrafter"/>
</dbReference>
<dbReference type="PANTHER" id="PTHR25462:SF229">
    <property type="entry name" value="TRANSCRIPTION INTERMEDIARY FACTOR 1-BETA"/>
    <property type="match status" value="1"/>
</dbReference>
<keyword evidence="16" id="KW-0829">Tyrosine-protein kinase</keyword>
<dbReference type="CDD" id="cd19798">
    <property type="entry name" value="Bbox2_BRAT-like"/>
    <property type="match status" value="3"/>
</dbReference>
<name>A0A6P5A395_BRABE</name>
<sequence>MAEAVLSQISGDFLECTICLEPYKDPKILPCLHTFCKTCLEKFVAKQGEAKDRFSCPTCRIETVLPEGGVAGLKNNFFVLSLRDTVDAHKSAATIASVEDDKVSCDVCEEEVATCGCVVCEEFLCDECARAHRRAKRTRDHEVIGVAGLKEQLITKTSSVKSTSLPMCPKHEGEKLKFYCETCQSPICRDCTVLQHKDHKYGYLTDVVSDVRAKIKEKLKSARPKIEKYRDAAGVVAEKQAELDTRSKKAADDIDAAAEEEIKYYTGIVRRKQTELKEKLAAVTAARSKQLSATADSVESTLGCLSSTVDFSQKVVEHGSDFDVMNVYSDVTARLESLLKGPTPDIPGVISYVRFEPWREKKETEITLGDIVDSTFGPAKLTTLGASGRLGPTTLGTHYRGQDHEHLVTLHDGIQHFTVPRKGTYSIEAAGAAAGWGVNNPKSVRGRGAVLRGTFNLKQGETLKLLVGQEGAENRSRWSVGGGGGTFVTRGDNTPLIIAGGGGGAGYGLSTHNPLCDGTVSTTGNKSYGETGCSGGSNGQGATGWKAKLTTLGASGRLGPTTLGTHYRGQDHEHLVTLHDGIQHFTVPRKGTYSIEAAGWGVGNPKSARGRGAVLRGTYNLKQGETLKILVGQEGAENKSYWGVGGGGGTFVTRGDNTPLIIAGGGGGAGVGLQTHNPLCDGTVSTTGNKSYGGTGCSGGSNGQGATEWKDEYMGGGGGGLLTDGGSSKQFKGNSCQYGGEGGKAFVNGGVGGREACNNADGGFGGGEGVMETVVEEVGEGGTQGEAGERIVNQMAEEEAVRLTPVYVVMAEAVVSQISGDFLECTICLEPYKDPKILPCLHTFCKDCLEKFVAKQGEGKDRFPCPTCRIETVLPEGGVAGLKNNFFVLSLRDTVDAHKSVASVEDDKVSCDVCEEEVASCGCVVCEEFLCEECARAHRRAKRTRDHEVIGVAELKEQLITKTSSAKSRSLPMCPKHEDEKLKFYCETCQSPICRDCTVLQHKDHQYGYLTDVVSDVRAKIKEKLKAARPKIEKYRDAAGVVAENQTELDTRSKKAADDIDAAAEEEIKYYTGLVRRKQTELKEKLAAVTAARSKQLSATADSVESTLGCLSSTVEFSQKVVEHGSDFDVMNVYCDVTARLESLLKGPTPDIPDDISYVRFEPKTERKEREIILGDIVDRCMMTFTTLGASGRLGPTTLGTHYRGQDHEHLVTLHDGIQHFTVPGTGTYNIEAAGAAAGWGLYNPMSARGRGAVLRGTFNLKQGETLKILMGQKVLRTGRNWSVGGGGGTFVRPGGGQHAPSLSPGVGEGEGGNYRPDNPLCDGTVSTTGNMSCGGTGCSGGSNGQGATEWKGNFMGGGGGGLLTDGGSSKPLGGDSCEKGGEGGKAFVNGGVGGRGQYHNADGGFGGGGGSYGYHGGGGGGGGYSGGGRAENYSPNGGGGGGSFNSGTDTSGVQVYVVMAEAVLSQISGDFLECTICLEPYKDPKILPCLHTFCKDCLEKFVAKQGEAKDKFPCPTCRIETVLPEGGVAGLKNNFFVLSLRDTVDAHKSLVSKEDDKVPCDVCEEVANGGCVVCEEFLCDECARVHRRAKRTRGHEVIGVAELKEQLITKTPSVNSRSLPMCPKHEDEKLKFYCETCQSPICRDCTVLQHKDHKYGLLADVVGDVREKIKEKLEAARPIIKEYRGAAEVVAEKQEELDTRSKKAADDIDAAAEEEIKYYTGLVRRKQTELKEKLAAVTAARSKQLSATADSVESTLGCLSSTVDFSQKVVEHGSDFDVMNVYSDVTARLESLLKGPTPDIPDDISYVKFEPRRKRKEKEIFFGDIVEVQSSPVTVSHLKRTGVMAEAVLSQISGDFLECTICLEPYKDPKILPCLHTFCKGCLEKFVAKQSKSKDKFPCPTCRIETVLPEGSVAGLKNNFFVLSLRDTVDAHKSLVSKEDNKVSCDVCEEEVATSGCVVCEEFLCDECARAHRRAKRTRDHEVIGVAELKEQLITKTSSAKSRSLPMCPKHEDEKLKFYCETCQSPICRDCTVLQHKDHKYGLLADVVSDVRAKIKHNLAAARPKMKEYRDAAGFVAEKQAELDTRSKKAVDDIDAAAEEEIKYYTGLVRRKQTELKEKLAAVTAARSKQLSATADSVESTLGCLSSTVDFSQKVVEHGSDFDVMNVHSDVTARLESLLKCPTPDIPDDISYVRFDPRTEREEREMILGDIVEFGPAKLTTLGASGRLGPTTLGTHYRGQDHEHLVTLHDGIQHFTVPRTGTYSIEAAGAAAGWGECNPVSALGRGAVLRGTFNLKQGETLKILVGQEGAENKDYWNVGGGGTFVTSGDNKPLIIAGGGGGAGLGLRTHNPLCDGTVSSTGNKSYGGSGCSGGSNGQGATEWKGNCMGGGGGGLLTDGGSSKQFGGESCELGGEGGKAFVNGGVGGRGNFNNADGGFGGGGGSYGWGGGGGGGGGYSGGGRGECCNPNGGGGGGSFNSGTDTSGQDGANKGPGYVVITRQAQALEVQSSPVTVSHLKRTGVMAEAVLSQISGDFLECTICLEPYKDPKILPCLHTFCKDCLEKFVAKQSKSKDKFPCPTCRIETVLPEGSVAGLKNNFFVLSLRDTVDAHKSLVSKEDNKVSCDVCEEEVATCGCVVCEEFLCDECARAHRRAKRTRDHEIIGVAELKEQLITKTSSVKSTSLPMCPKHEDEKLKFYCETCQSPICRDCKDLQHKDHKYGLLADVVSDVRAKIKGKLAAARPKIEEYRDAASVAANKQAELNTNSKKAADDIDAAAEEEIKYYTGLVRRKQTELKENLAAVTAARSKQLSATADSVESTLGCLSSTVDFSQKVVEHGSDFDVMNVYCDVTARLESLLKGPTPDIPDDISNVRFDPRTEREEREMILGDIVDSYFRTAKLTTLGASGRLGPTTLGTHYRGQDHEHLVTLHDGIQHFTVPGTGTYSIEAAGAAAGWGVKNPKSARGRGAVLRGTFNLKQGETLKILVGQEGAENKEYWSVGGGGGTFVTRGDNTPLIIAGGGGGAGYGLKTHNPLCDGTVSTTGNMSCGGTGCSGGSNGQGATKWKAPYMGGGGGGLLTDGGSSKQFKGNSCQYGGEGGKAFVNGGVGGRGTCNNADGGFGGGGGSYGEGGGGGGGGGYSGGGRGEDRDQNGGGGGGSFNSGTETSGQDGANDGPGYVVITRQV</sequence>
<keyword evidence="15" id="KW-0472">Membrane</keyword>
<keyword evidence="17" id="KW-1015">Disulfide bond</keyword>
<dbReference type="GO" id="GO:0005524">
    <property type="term" value="F:ATP binding"/>
    <property type="evidence" value="ECO:0007669"/>
    <property type="project" value="UniProtKB-KW"/>
</dbReference>
<keyword evidence="6" id="KW-0479">Metal-binding</keyword>
<dbReference type="SUPFAM" id="SSF57850">
    <property type="entry name" value="RING/U-box"/>
    <property type="match status" value="5"/>
</dbReference>
<dbReference type="PROSITE" id="PS50089">
    <property type="entry name" value="ZF_RING_2"/>
    <property type="match status" value="5"/>
</dbReference>
<dbReference type="Pfam" id="PF13445">
    <property type="entry name" value="zf-RING_UBOX"/>
    <property type="match status" value="5"/>
</dbReference>
<feature type="domain" description="B box-type" evidence="23">
    <location>
        <begin position="2619"/>
        <end position="2665"/>
    </location>
</feature>
<evidence type="ECO:0000256" key="20">
    <source>
        <dbReference type="PROSITE-ProRule" id="PRU00024"/>
    </source>
</evidence>
<evidence type="ECO:0000256" key="15">
    <source>
        <dbReference type="ARBA" id="ARBA00023136"/>
    </source>
</evidence>
<evidence type="ECO:0000256" key="2">
    <source>
        <dbReference type="ARBA" id="ARBA00011902"/>
    </source>
</evidence>
<dbReference type="SMART" id="SM00184">
    <property type="entry name" value="RING"/>
    <property type="match status" value="5"/>
</dbReference>
<dbReference type="GO" id="GO:0008270">
    <property type="term" value="F:zinc ion binding"/>
    <property type="evidence" value="ECO:0007669"/>
    <property type="project" value="UniProtKB-KW"/>
</dbReference>
<dbReference type="InterPro" id="IPR001841">
    <property type="entry name" value="Znf_RING"/>
</dbReference>
<comment type="subcellular location">
    <subcellularLocation>
        <location evidence="1">Cell membrane</location>
        <topology evidence="1">Single-pass type I membrane protein</topology>
    </subcellularLocation>
</comment>
<feature type="domain" description="B box-type" evidence="23">
    <location>
        <begin position="1556"/>
        <end position="1601"/>
    </location>
</feature>
<proteinExistence type="predicted"/>
<dbReference type="SMART" id="SM00502">
    <property type="entry name" value="BBC"/>
    <property type="match status" value="5"/>
</dbReference>
<evidence type="ECO:0000313" key="24">
    <source>
        <dbReference type="Proteomes" id="UP000515135"/>
    </source>
</evidence>
<dbReference type="InterPro" id="IPR000315">
    <property type="entry name" value="Znf_B-box"/>
</dbReference>
<keyword evidence="19" id="KW-0325">Glycoprotein</keyword>
<keyword evidence="10" id="KW-0418">Kinase</keyword>
<reference evidence="25" key="1">
    <citation type="submission" date="2025-08" db="UniProtKB">
        <authorList>
            <consortium name="RefSeq"/>
        </authorList>
    </citation>
    <scope>IDENTIFICATION</scope>
    <source>
        <tissue evidence="25">Gonad</tissue>
    </source>
</reference>
<dbReference type="OrthoDB" id="6105938at2759"/>
<feature type="domain" description="B box-type" evidence="23">
    <location>
        <begin position="969"/>
        <end position="1010"/>
    </location>
</feature>
<keyword evidence="12" id="KW-0862">Zinc</keyword>
<evidence type="ECO:0000256" key="1">
    <source>
        <dbReference type="ARBA" id="ARBA00004251"/>
    </source>
</evidence>
<keyword evidence="8" id="KW-0547">Nucleotide-binding</keyword>
<gene>
    <name evidence="25" type="primary">LOC109488025</name>
</gene>
<evidence type="ECO:0000256" key="5">
    <source>
        <dbReference type="ARBA" id="ARBA00022692"/>
    </source>
</evidence>
<evidence type="ECO:0000256" key="21">
    <source>
        <dbReference type="SAM" id="MobiDB-lite"/>
    </source>
</evidence>
<evidence type="ECO:0000256" key="16">
    <source>
        <dbReference type="ARBA" id="ARBA00023137"/>
    </source>
</evidence>
<dbReference type="InterPro" id="IPR003649">
    <property type="entry name" value="Bbox_C"/>
</dbReference>
<feature type="region of interest" description="Disordered" evidence="21">
    <location>
        <begin position="3136"/>
        <end position="3183"/>
    </location>
</feature>
<feature type="domain" description="RING-type" evidence="22">
    <location>
        <begin position="2538"/>
        <end position="2582"/>
    </location>
</feature>
<keyword evidence="18" id="KW-0675">Receptor</keyword>
<dbReference type="KEGG" id="bbel:109488025"/>
<dbReference type="GeneID" id="109488025"/>
<feature type="domain" description="RING-type" evidence="22">
    <location>
        <begin position="1860"/>
        <end position="1904"/>
    </location>
</feature>
<keyword evidence="9 20" id="KW-0863">Zinc-finger</keyword>
<feature type="domain" description="B box-type" evidence="23">
    <location>
        <begin position="1618"/>
        <end position="1659"/>
    </location>
</feature>
<keyword evidence="13" id="KW-0067">ATP-binding</keyword>
<dbReference type="PANTHER" id="PTHR25462">
    <property type="entry name" value="BONUS, ISOFORM C-RELATED"/>
    <property type="match status" value="1"/>
</dbReference>
<feature type="domain" description="RING-type" evidence="22">
    <location>
        <begin position="16"/>
        <end position="60"/>
    </location>
</feature>
<evidence type="ECO:0000256" key="6">
    <source>
        <dbReference type="ARBA" id="ARBA00022723"/>
    </source>
</evidence>
<feature type="domain" description="RING-type" evidence="22">
    <location>
        <begin position="825"/>
        <end position="869"/>
    </location>
</feature>
<evidence type="ECO:0000256" key="9">
    <source>
        <dbReference type="ARBA" id="ARBA00022771"/>
    </source>
</evidence>
<evidence type="ECO:0000256" key="11">
    <source>
        <dbReference type="ARBA" id="ARBA00022786"/>
    </source>
</evidence>
<evidence type="ECO:0000259" key="23">
    <source>
        <dbReference type="PROSITE" id="PS50119"/>
    </source>
</evidence>
<accession>A0A6P5A395</accession>
<evidence type="ECO:0000256" key="3">
    <source>
        <dbReference type="ARBA" id="ARBA00022475"/>
    </source>
</evidence>
<dbReference type="InterPro" id="IPR013083">
    <property type="entry name" value="Znf_RING/FYVE/PHD"/>
</dbReference>
<evidence type="ECO:0000256" key="19">
    <source>
        <dbReference type="ARBA" id="ARBA00023180"/>
    </source>
</evidence>
<dbReference type="Proteomes" id="UP000515135">
    <property type="component" value="Unplaced"/>
</dbReference>
<keyword evidence="3" id="KW-1003">Cell membrane</keyword>
<keyword evidence="5" id="KW-0812">Transmembrane</keyword>
<evidence type="ECO:0000256" key="12">
    <source>
        <dbReference type="ARBA" id="ARBA00022833"/>
    </source>
</evidence>
<evidence type="ECO:0000256" key="8">
    <source>
        <dbReference type="ARBA" id="ARBA00022741"/>
    </source>
</evidence>
<feature type="domain" description="B box-type" evidence="23">
    <location>
        <begin position="2004"/>
        <end position="2045"/>
    </location>
</feature>
<feature type="domain" description="B box-type" evidence="23">
    <location>
        <begin position="906"/>
        <end position="952"/>
    </location>
</feature>
<dbReference type="EC" id="2.7.10.1" evidence="2"/>
<dbReference type="Gene3D" id="3.30.160.60">
    <property type="entry name" value="Classic Zinc Finger"/>
    <property type="match status" value="5"/>
</dbReference>
<keyword evidence="11" id="KW-0833">Ubl conjugation pathway</keyword>
<evidence type="ECO:0000313" key="25">
    <source>
        <dbReference type="RefSeq" id="XP_019647725.1"/>
    </source>
</evidence>
<dbReference type="InterPro" id="IPR017907">
    <property type="entry name" value="Znf_RING_CS"/>
</dbReference>
<keyword evidence="14" id="KW-1133">Transmembrane helix</keyword>
<dbReference type="RefSeq" id="XP_019647725.1">
    <property type="nucleotide sequence ID" value="XM_019792166.1"/>
</dbReference>
<dbReference type="GO" id="GO:0004714">
    <property type="term" value="F:transmembrane receptor protein tyrosine kinase activity"/>
    <property type="evidence" value="ECO:0007669"/>
    <property type="project" value="UniProtKB-EC"/>
</dbReference>
<evidence type="ECO:0000256" key="18">
    <source>
        <dbReference type="ARBA" id="ARBA00023170"/>
    </source>
</evidence>
<organism evidence="24 25">
    <name type="scientific">Branchiostoma belcheri</name>
    <name type="common">Amphioxus</name>
    <dbReference type="NCBI Taxonomy" id="7741"/>
    <lineage>
        <taxon>Eukaryota</taxon>
        <taxon>Metazoa</taxon>
        <taxon>Chordata</taxon>
        <taxon>Cephalochordata</taxon>
        <taxon>Leptocardii</taxon>
        <taxon>Amphioxiformes</taxon>
        <taxon>Branchiostomatidae</taxon>
        <taxon>Branchiostoma</taxon>
    </lineage>
</organism>
<feature type="domain" description="RING-type" evidence="22">
    <location>
        <begin position="1475"/>
        <end position="1519"/>
    </location>
</feature>
<dbReference type="PROSITE" id="PS50119">
    <property type="entry name" value="ZF_BBOX"/>
    <property type="match status" value="10"/>
</dbReference>
<dbReference type="GO" id="GO:0061630">
    <property type="term" value="F:ubiquitin protein ligase activity"/>
    <property type="evidence" value="ECO:0007669"/>
    <property type="project" value="TreeGrafter"/>
</dbReference>
<feature type="domain" description="B box-type" evidence="23">
    <location>
        <begin position="1941"/>
        <end position="1987"/>
    </location>
</feature>
<dbReference type="FunFam" id="3.30.160.60:FF:002885">
    <property type="entry name" value="Uncharacterized protein"/>
    <property type="match status" value="4"/>
</dbReference>
<dbReference type="Pfam" id="PF00643">
    <property type="entry name" value="zf-B_box"/>
    <property type="match status" value="5"/>
</dbReference>
<evidence type="ECO:0000256" key="17">
    <source>
        <dbReference type="ARBA" id="ARBA00023157"/>
    </source>
</evidence>
<dbReference type="Pfam" id="PF12810">
    <property type="entry name" value="ALK_LTK_GRD"/>
    <property type="match status" value="2"/>
</dbReference>
<dbReference type="PROSITE" id="PS00518">
    <property type="entry name" value="ZF_RING_1"/>
    <property type="match status" value="5"/>
</dbReference>
<evidence type="ECO:0000259" key="22">
    <source>
        <dbReference type="PROSITE" id="PS50089"/>
    </source>
</evidence>
<dbReference type="SMART" id="SM00336">
    <property type="entry name" value="BBOX"/>
    <property type="match status" value="10"/>
</dbReference>
<keyword evidence="24" id="KW-1185">Reference proteome</keyword>
<dbReference type="GO" id="GO:0005886">
    <property type="term" value="C:plasma membrane"/>
    <property type="evidence" value="ECO:0007669"/>
    <property type="project" value="UniProtKB-SubCell"/>
</dbReference>
<feature type="domain" description="B box-type" evidence="23">
    <location>
        <begin position="100"/>
        <end position="146"/>
    </location>
</feature>
<dbReference type="CDD" id="cd19757">
    <property type="entry name" value="Bbox1"/>
    <property type="match status" value="4"/>
</dbReference>
<keyword evidence="4" id="KW-0808">Transferase</keyword>
<dbReference type="Gene3D" id="4.10.830.40">
    <property type="match status" value="5"/>
</dbReference>
<evidence type="ECO:0000256" key="14">
    <source>
        <dbReference type="ARBA" id="ARBA00022989"/>
    </source>
</evidence>
<protein>
    <recommendedName>
        <fullName evidence="2">receptor protein-tyrosine kinase</fullName>
        <ecNumber evidence="2">2.7.10.1</ecNumber>
    </recommendedName>
</protein>
<feature type="domain" description="B box-type" evidence="23">
    <location>
        <begin position="2682"/>
        <end position="2723"/>
    </location>
</feature>
<dbReference type="Gene3D" id="3.30.40.10">
    <property type="entry name" value="Zinc/RING finger domain, C3HC4 (zinc finger)"/>
    <property type="match status" value="5"/>
</dbReference>
<evidence type="ECO:0000256" key="7">
    <source>
        <dbReference type="ARBA" id="ARBA00022729"/>
    </source>
</evidence>
<feature type="domain" description="B box-type" evidence="23">
    <location>
        <begin position="163"/>
        <end position="204"/>
    </location>
</feature>
<dbReference type="SUPFAM" id="SSF57845">
    <property type="entry name" value="B-box zinc-binding domain"/>
    <property type="match status" value="5"/>
</dbReference>
<dbReference type="InterPro" id="IPR027370">
    <property type="entry name" value="Znf-RING_euk"/>
</dbReference>
<dbReference type="InterPro" id="IPR047153">
    <property type="entry name" value="TRIM45/56/19-like"/>
</dbReference>
<keyword evidence="7" id="KW-0732">Signal</keyword>
<evidence type="ECO:0000256" key="13">
    <source>
        <dbReference type="ARBA" id="ARBA00022840"/>
    </source>
</evidence>
<evidence type="ECO:0000256" key="10">
    <source>
        <dbReference type="ARBA" id="ARBA00022777"/>
    </source>
</evidence>
<dbReference type="InterPro" id="IPR055163">
    <property type="entry name" value="ALK/LTK-like_GRD"/>
</dbReference>